<accession>A0A853F4R8</accession>
<evidence type="ECO:0000313" key="1">
    <source>
        <dbReference type="EMBL" id="NYT28642.1"/>
    </source>
</evidence>
<dbReference type="Proteomes" id="UP000568751">
    <property type="component" value="Unassembled WGS sequence"/>
</dbReference>
<proteinExistence type="predicted"/>
<dbReference type="AlphaFoldDB" id="A0A853F4R8"/>
<sequence>MEENIDFPRGKPKNPNKNHDAFPMGNLCRGFNFAPPQKGKIFAKKILFNKNKKDPPRVSPIFGGAPQIPFFFGGGARGWGPGKKKNFPKRKTPRPFVKKVYEKNPHLGPAFDSIMVFRPFKTTSCPTRCICSMSILSATMRKEFGGCGGNIAYNFIYSVPTPSPRHRRRRFSLYELDGIYHINTAYKSN</sequence>
<protein>
    <submittedName>
        <fullName evidence="1">Uncharacterized protein</fullName>
    </submittedName>
</protein>
<name>A0A853F4R8_9GAMM</name>
<reference evidence="1 2" key="1">
    <citation type="submission" date="2020-05" db="EMBL/GenBank/DDBJ databases">
        <title>Horizontal transmission and recombination maintain forever young bacterial symbiont genomes.</title>
        <authorList>
            <person name="Russell S.L."/>
            <person name="Pepper-Tunick E."/>
            <person name="Svedberg J."/>
            <person name="Byrne A."/>
            <person name="Ruelas Castillo J."/>
            <person name="Vollmers C."/>
            <person name="Beinart R.A."/>
            <person name="Corbett-Detig R."/>
        </authorList>
    </citation>
    <scope>NUCLEOTIDE SEQUENCE [LARGE SCALE GENOMIC DNA]</scope>
    <source>
        <strain evidence="1">455</strain>
    </source>
</reference>
<comment type="caution">
    <text evidence="1">The sequence shown here is derived from an EMBL/GenBank/DDBJ whole genome shotgun (WGS) entry which is preliminary data.</text>
</comment>
<organism evidence="1 2">
    <name type="scientific">Candidatus Thiodubiliella endoseptemdiera</name>
    <dbReference type="NCBI Taxonomy" id="2738886"/>
    <lineage>
        <taxon>Bacteria</taxon>
        <taxon>Pseudomonadati</taxon>
        <taxon>Pseudomonadota</taxon>
        <taxon>Gammaproteobacteria</taxon>
        <taxon>Candidatus Pseudothioglobaceae</taxon>
        <taxon>Candidatus Thiodubiliella</taxon>
    </lineage>
</organism>
<dbReference type="EMBL" id="JACCHT010000008">
    <property type="protein sequence ID" value="NYT28642.1"/>
    <property type="molecule type" value="Genomic_DNA"/>
</dbReference>
<gene>
    <name evidence="1" type="ORF">H0A76_12765</name>
</gene>
<evidence type="ECO:0000313" key="2">
    <source>
        <dbReference type="Proteomes" id="UP000568751"/>
    </source>
</evidence>